<name>A0AA86RV73_9EUKA</name>
<dbReference type="InterPro" id="IPR053164">
    <property type="entry name" value="IS1016-like_transposase"/>
</dbReference>
<dbReference type="EMBL" id="CATOUU010001185">
    <property type="protein sequence ID" value="CAI9978484.1"/>
    <property type="molecule type" value="Genomic_DNA"/>
</dbReference>
<evidence type="ECO:0000313" key="4">
    <source>
        <dbReference type="Proteomes" id="UP001642409"/>
    </source>
</evidence>
<gene>
    <name evidence="3" type="ORF">HINF_LOCUS17886</name>
    <name evidence="2" type="ORF">HINF_LOCUS66129</name>
</gene>
<organism evidence="2">
    <name type="scientific">Hexamita inflata</name>
    <dbReference type="NCBI Taxonomy" id="28002"/>
    <lineage>
        <taxon>Eukaryota</taxon>
        <taxon>Metamonada</taxon>
        <taxon>Diplomonadida</taxon>
        <taxon>Hexamitidae</taxon>
        <taxon>Hexamitinae</taxon>
        <taxon>Hexamita</taxon>
    </lineage>
</organism>
<evidence type="ECO:0000259" key="1">
    <source>
        <dbReference type="SMART" id="SM01126"/>
    </source>
</evidence>
<comment type="caution">
    <text evidence="2">The sequence shown here is derived from an EMBL/GenBank/DDBJ whole genome shotgun (WGS) entry which is preliminary data.</text>
</comment>
<dbReference type="AlphaFoldDB" id="A0AA86RV73"/>
<reference evidence="2" key="1">
    <citation type="submission" date="2023-06" db="EMBL/GenBank/DDBJ databases">
        <authorList>
            <person name="Kurt Z."/>
        </authorList>
    </citation>
    <scope>NUCLEOTIDE SEQUENCE</scope>
</reference>
<keyword evidence="4" id="KW-1185">Reference proteome</keyword>
<dbReference type="EMBL" id="CAXDID020000045">
    <property type="protein sequence ID" value="CAL6002366.1"/>
    <property type="molecule type" value="Genomic_DNA"/>
</dbReference>
<sequence>MLWTEESQTALWDILKKPTLCLQYINDSNIIQPCICIKCNKPMELAMSSAISYLNMYADGIFMKCKCKFRCKVQLKPPYDDIGTNVINVIKLVWSHWNRKEYKEVLQYNSVSKDIGCREKAFTDVIQATRNRILEIQSHEITQIGGKGCIVEIDETFMNKRKQNVGRMLQNAIGGEQVVDQNEKPIQYWIFGGVERRQVDDQSKQPLKGFYVMVQKRDRKTLEAEILKHIRPGTMIYSDMWHSYNNIIAMRDHNGIWCHYNHFSVNHKRNFVNPVLNNIHTQNIERRWGDLKQHCKRRGYRTGGVNSSIKQRVSEYEFKRNNGVNIISMKQLKTLRVEDGNHICDFSPIEQHPNFNSVDKFGKRCFNISGQIKPLKQQLRQANKFRKIEGPNIQLKEMQNLHKQLKTALNNVKQEINVTISNARQSQIQFTANVIRLFQLLNQVGFE</sequence>
<dbReference type="Pfam" id="PF12762">
    <property type="entry name" value="DDE_Tnp_IS1595"/>
    <property type="match status" value="1"/>
</dbReference>
<dbReference type="PANTHER" id="PTHR47163">
    <property type="entry name" value="DDE_TNP_IS1595 DOMAIN-CONTAINING PROTEIN"/>
    <property type="match status" value="1"/>
</dbReference>
<evidence type="ECO:0000313" key="3">
    <source>
        <dbReference type="EMBL" id="CAL6002366.1"/>
    </source>
</evidence>
<proteinExistence type="predicted"/>
<dbReference type="SMART" id="SM01126">
    <property type="entry name" value="DDE_Tnp_IS1595"/>
    <property type="match status" value="1"/>
</dbReference>
<dbReference type="PANTHER" id="PTHR47163:SF3">
    <property type="entry name" value="PROTEIN CBG18017"/>
    <property type="match status" value="1"/>
</dbReference>
<evidence type="ECO:0000313" key="2">
    <source>
        <dbReference type="EMBL" id="CAI9978484.1"/>
    </source>
</evidence>
<protein>
    <recommendedName>
        <fullName evidence="1">ISXO2-like transposase domain-containing protein</fullName>
    </recommendedName>
</protein>
<dbReference type="InterPro" id="IPR024445">
    <property type="entry name" value="Tnp_ISXO2-like"/>
</dbReference>
<accession>A0AA86RV73</accession>
<feature type="domain" description="ISXO2-like transposase" evidence="1">
    <location>
        <begin position="143"/>
        <end position="299"/>
    </location>
</feature>
<dbReference type="Proteomes" id="UP001642409">
    <property type="component" value="Unassembled WGS sequence"/>
</dbReference>
<reference evidence="3 4" key="2">
    <citation type="submission" date="2024-07" db="EMBL/GenBank/DDBJ databases">
        <authorList>
            <person name="Akdeniz Z."/>
        </authorList>
    </citation>
    <scope>NUCLEOTIDE SEQUENCE [LARGE SCALE GENOMIC DNA]</scope>
</reference>